<gene>
    <name evidence="1" type="ORF">CANINC_001707</name>
</gene>
<dbReference type="EMBL" id="SELW01000275">
    <property type="protein sequence ID" value="TID29694.1"/>
    <property type="molecule type" value="Genomic_DNA"/>
</dbReference>
<dbReference type="AlphaFoldDB" id="A0A4T0X4K3"/>
<comment type="caution">
    <text evidence="1">The sequence shown here is derived from an EMBL/GenBank/DDBJ whole genome shotgun (WGS) entry which is preliminary data.</text>
</comment>
<organism evidence="1 2">
    <name type="scientific">Pichia inconspicua</name>
    <dbReference type="NCBI Taxonomy" id="52247"/>
    <lineage>
        <taxon>Eukaryota</taxon>
        <taxon>Fungi</taxon>
        <taxon>Dikarya</taxon>
        <taxon>Ascomycota</taxon>
        <taxon>Saccharomycotina</taxon>
        <taxon>Pichiomycetes</taxon>
        <taxon>Pichiales</taxon>
        <taxon>Pichiaceae</taxon>
        <taxon>Pichia</taxon>
    </lineage>
</organism>
<dbReference type="InterPro" id="IPR019436">
    <property type="entry name" value="Say1-like"/>
</dbReference>
<reference evidence="1 2" key="1">
    <citation type="journal article" date="2019" name="Front. Genet.">
        <title>Whole-Genome Sequencing of the Opportunistic Yeast Pathogen Candida inconspicua Uncovers Its Hybrid Origin.</title>
        <authorList>
            <person name="Mixao V."/>
            <person name="Hansen A.P."/>
            <person name="Saus E."/>
            <person name="Boekhout T."/>
            <person name="Lass-Florl C."/>
            <person name="Gabaldon T."/>
        </authorList>
    </citation>
    <scope>NUCLEOTIDE SEQUENCE [LARGE SCALE GENOMIC DNA]</scope>
    <source>
        <strain evidence="1 2">CBS 180</strain>
    </source>
</reference>
<dbReference type="OrthoDB" id="408631at2759"/>
<dbReference type="Gene3D" id="3.40.50.1820">
    <property type="entry name" value="alpha/beta hydrolase"/>
    <property type="match status" value="1"/>
</dbReference>
<dbReference type="STRING" id="52247.A0A4T0X4K3"/>
<dbReference type="SUPFAM" id="SSF53474">
    <property type="entry name" value="alpha/beta-Hydrolases"/>
    <property type="match status" value="1"/>
</dbReference>
<proteinExistence type="predicted"/>
<protein>
    <recommendedName>
        <fullName evidence="3">Alpha/beta hydrolase fold-3 domain-containing protein</fullName>
    </recommendedName>
</protein>
<evidence type="ECO:0000313" key="1">
    <source>
        <dbReference type="EMBL" id="TID29694.1"/>
    </source>
</evidence>
<evidence type="ECO:0008006" key="3">
    <source>
        <dbReference type="Google" id="ProtNLM"/>
    </source>
</evidence>
<dbReference type="Pfam" id="PF10340">
    <property type="entry name" value="Say1_Mug180"/>
    <property type="match status" value="1"/>
</dbReference>
<sequence length="376" mass="43052">MCFVEPLNMKNNLDKNGPFYYHILTLVIKFYLNDITRFDKANPAYSFVANTTWKTFFQFRSFIQAYNIIELSSYKEMNEPEGILITVSCRSEIHDLLLIYVPNIPLFGSEPFFYLEYLLTLHSLLLLQGFDSPAIFIIKFPEICKESPMEYSLKVLAETYTNLVKNNPTSKVVLMGDSIGATLILNYLSAKKNIFHNKDIVNLNNQNPNHTNGPFGSILISPIVNFNLENSTGFQTQDYFDDKCLSRISNSFCVNTKLNKYNAASWTNPEIWNKIVPKGGLVITYGDSELQSYDIENISKVAIETQVVKVLKGKDKGHCWQLLSFLTEETQDEKEDSCFVFAGILSRMALYQTTAYRDPTMSHEPMNLLTIDDDHL</sequence>
<keyword evidence="2" id="KW-1185">Reference proteome</keyword>
<dbReference type="Proteomes" id="UP000307173">
    <property type="component" value="Unassembled WGS sequence"/>
</dbReference>
<name>A0A4T0X4K3_9ASCO</name>
<evidence type="ECO:0000313" key="2">
    <source>
        <dbReference type="Proteomes" id="UP000307173"/>
    </source>
</evidence>
<dbReference type="InterPro" id="IPR029058">
    <property type="entry name" value="AB_hydrolase_fold"/>
</dbReference>
<accession>A0A4T0X4K3</accession>